<keyword evidence="3" id="KW-1185">Reference proteome</keyword>
<dbReference type="AlphaFoldDB" id="A0A2S4JX68"/>
<name>A0A2S4JX68_9SPIO</name>
<dbReference type="OrthoDB" id="360926at2"/>
<reference evidence="3" key="1">
    <citation type="submission" date="2015-12" db="EMBL/GenBank/DDBJ databases">
        <authorList>
            <person name="Lodha T.D."/>
            <person name="Chintalapati S."/>
            <person name="Chintalapati V.R."/>
            <person name="Sravanthi T."/>
        </authorList>
    </citation>
    <scope>NUCLEOTIDE SEQUENCE [LARGE SCALE GENOMIC DNA]</scope>
    <source>
        <strain evidence="3">JC133</strain>
    </source>
</reference>
<organism evidence="2 3">
    <name type="scientific">Alkalispirochaeta sphaeroplastigenens</name>
    <dbReference type="NCBI Taxonomy" id="1187066"/>
    <lineage>
        <taxon>Bacteria</taxon>
        <taxon>Pseudomonadati</taxon>
        <taxon>Spirochaetota</taxon>
        <taxon>Spirochaetia</taxon>
        <taxon>Spirochaetales</taxon>
        <taxon>Spirochaetaceae</taxon>
        <taxon>Alkalispirochaeta</taxon>
    </lineage>
</organism>
<evidence type="ECO:0000313" key="3">
    <source>
        <dbReference type="Proteomes" id="UP000237350"/>
    </source>
</evidence>
<proteinExistence type="predicted"/>
<accession>A0A2S4JX68</accession>
<feature type="compositionally biased region" description="Low complexity" evidence="1">
    <location>
        <begin position="148"/>
        <end position="162"/>
    </location>
</feature>
<dbReference type="EMBL" id="LPWH01000049">
    <property type="protein sequence ID" value="POR04118.1"/>
    <property type="molecule type" value="Genomic_DNA"/>
</dbReference>
<gene>
    <name evidence="2" type="ORF">AU468_03865</name>
</gene>
<sequence length="173" mass="18311">MAGCTDDINQERHAFWRAREEELGCPVRSFALGRYLSGREVAGPLWGLLYLTEERFFFHHFPQQNWISALGGGGSGRGGSPSSQEVVIEVPLSGELVLDRGDTPGPLARLLGSRGNPSCLTDPTGRDRPFVFSVEQEGSSLLDDLAATLGSGTLDGSGSLDGPAPSEGPGVPE</sequence>
<evidence type="ECO:0000313" key="2">
    <source>
        <dbReference type="EMBL" id="POR04118.1"/>
    </source>
</evidence>
<feature type="region of interest" description="Disordered" evidence="1">
    <location>
        <begin position="148"/>
        <end position="173"/>
    </location>
</feature>
<evidence type="ECO:0000256" key="1">
    <source>
        <dbReference type="SAM" id="MobiDB-lite"/>
    </source>
</evidence>
<comment type="caution">
    <text evidence="2">The sequence shown here is derived from an EMBL/GenBank/DDBJ whole genome shotgun (WGS) entry which is preliminary data.</text>
</comment>
<dbReference type="Proteomes" id="UP000237350">
    <property type="component" value="Unassembled WGS sequence"/>
</dbReference>
<dbReference type="RefSeq" id="WP_103679576.1">
    <property type="nucleotide sequence ID" value="NZ_LPWH01000049.1"/>
</dbReference>
<protein>
    <submittedName>
        <fullName evidence="2">Uncharacterized protein</fullName>
    </submittedName>
</protein>